<dbReference type="InterPro" id="IPR011009">
    <property type="entry name" value="Kinase-like_dom_sf"/>
</dbReference>
<evidence type="ECO:0000259" key="1">
    <source>
        <dbReference type="Pfam" id="PF13224"/>
    </source>
</evidence>
<comment type="caution">
    <text evidence="2">The sequence shown here is derived from an EMBL/GenBank/DDBJ whole genome shotgun (WGS) entry which is preliminary data.</text>
</comment>
<dbReference type="RefSeq" id="WP_149728436.1">
    <property type="nucleotide sequence ID" value="NZ_VUJV01000003.1"/>
</dbReference>
<reference evidence="2 3" key="2">
    <citation type="submission" date="2019-09" db="EMBL/GenBank/DDBJ databases">
        <authorList>
            <person name="Jin C."/>
        </authorList>
    </citation>
    <scope>NUCLEOTIDE SEQUENCE [LARGE SCALE GENOMIC DNA]</scope>
    <source>
        <strain evidence="2 3">BN130099</strain>
    </source>
</reference>
<proteinExistence type="predicted"/>
<evidence type="ECO:0000313" key="2">
    <source>
        <dbReference type="EMBL" id="KAA1419101.1"/>
    </source>
</evidence>
<dbReference type="EMBL" id="VUJV01000003">
    <property type="protein sequence ID" value="KAA1419101.1"/>
    <property type="molecule type" value="Genomic_DNA"/>
</dbReference>
<accession>A0A5B1LEE9</accession>
<reference evidence="2 3" key="1">
    <citation type="submission" date="2019-09" db="EMBL/GenBank/DDBJ databases">
        <title>Nocardioides panacisoli sp. nov., isolated from the soil of a ginseng field.</title>
        <authorList>
            <person name="Cho C."/>
        </authorList>
    </citation>
    <scope>NUCLEOTIDE SEQUENCE [LARGE SCALE GENOMIC DNA]</scope>
    <source>
        <strain evidence="2 3">BN130099</strain>
    </source>
</reference>
<sequence length="405" mass="45637">MALHVVASRSGAAEKTALLTLPWATPLEKWPDDVTVPLPRGLSRHVVRIVRAGQQTLAVKETEPEIALKEYRLLRDLRRMDLPTVEPRGVVTGREDPDGQPLPAALVTDHLQFSLPYRSLFRHGLGAENLPELVDALVVLLVRLHLADFYWGDVSLSNVLFRRSAGGFAAYLVDAETGELQPTLSDRMREHDLTVAGENVFAELLDLQAADELDPGVRAHEIVDLLAQRYDALWRELTAEEVFDTTEMWRIEQRIERLNDLGFDVDELDIITDLGGDTVRIQPKVVEAGHHTRELQGLTGLGVEDAQARRLLNDLAAYTAHHDLGRQDRAVVANRWFGEVYEPLTALLPREQRGKLEPPEFFHEVLVHRWYLSEQAGQEVDIFESARDYVASVLPHRPDELVAPD</sequence>
<evidence type="ECO:0000313" key="3">
    <source>
        <dbReference type="Proteomes" id="UP000325003"/>
    </source>
</evidence>
<dbReference type="Pfam" id="PF13224">
    <property type="entry name" value="DUF4032"/>
    <property type="match status" value="1"/>
</dbReference>
<dbReference type="SUPFAM" id="SSF56112">
    <property type="entry name" value="Protein kinase-like (PK-like)"/>
    <property type="match status" value="1"/>
</dbReference>
<dbReference type="InterPro" id="IPR025111">
    <property type="entry name" value="DUF4032"/>
</dbReference>
<dbReference type="Pfam" id="PF06293">
    <property type="entry name" value="Kdo"/>
    <property type="match status" value="1"/>
</dbReference>
<dbReference type="AlphaFoldDB" id="A0A5B1LEE9"/>
<keyword evidence="3" id="KW-1185">Reference proteome</keyword>
<name>A0A5B1LEE9_9ACTN</name>
<feature type="domain" description="DUF4032" evidence="1">
    <location>
        <begin position="233"/>
        <end position="394"/>
    </location>
</feature>
<organism evidence="2 3">
    <name type="scientific">Nocardioides humilatus</name>
    <dbReference type="NCBI Taxonomy" id="2607660"/>
    <lineage>
        <taxon>Bacteria</taxon>
        <taxon>Bacillati</taxon>
        <taxon>Actinomycetota</taxon>
        <taxon>Actinomycetes</taxon>
        <taxon>Propionibacteriales</taxon>
        <taxon>Nocardioidaceae</taxon>
        <taxon>Nocardioides</taxon>
    </lineage>
</organism>
<dbReference type="Proteomes" id="UP000325003">
    <property type="component" value="Unassembled WGS sequence"/>
</dbReference>
<gene>
    <name evidence="2" type="ORF">F0U44_11635</name>
</gene>
<protein>
    <submittedName>
        <fullName evidence="2">DUF4032 domain-containing protein</fullName>
    </submittedName>
</protein>